<name>A0A3N9URW3_9BACI</name>
<sequence>MMNEKSYAQMTEHELREEIGKLKEKARKAEQLGIVNEFAVYERKVIMASAYLVDPESIIPGEMYRIEGAPGEFFKVDYLKGRFAWGYRLGGEQHEEALPISMLSPMKVGK</sequence>
<keyword evidence="2" id="KW-1185">Reference proteome</keyword>
<proteinExistence type="predicted"/>
<accession>A0A3N9URW3</accession>
<dbReference type="InterPro" id="IPR014938">
    <property type="entry name" value="YfhH-like"/>
</dbReference>
<dbReference type="Pfam" id="PF08838">
    <property type="entry name" value="DUF1811"/>
    <property type="match status" value="1"/>
</dbReference>
<organism evidence="1 2">
    <name type="scientific">Lysinibacillus composti</name>
    <dbReference type="NCBI Taxonomy" id="720633"/>
    <lineage>
        <taxon>Bacteria</taxon>
        <taxon>Bacillati</taxon>
        <taxon>Bacillota</taxon>
        <taxon>Bacilli</taxon>
        <taxon>Bacillales</taxon>
        <taxon>Bacillaceae</taxon>
        <taxon>Lysinibacillus</taxon>
    </lineage>
</organism>
<dbReference type="EMBL" id="RRCT01000005">
    <property type="protein sequence ID" value="RQW75282.1"/>
    <property type="molecule type" value="Genomic_DNA"/>
</dbReference>
<dbReference type="InterPro" id="IPR036289">
    <property type="entry name" value="YfhH"/>
</dbReference>
<dbReference type="AlphaFoldDB" id="A0A3N9URW3"/>
<protein>
    <submittedName>
        <fullName evidence="1">DUF1811 family protein</fullName>
    </submittedName>
</protein>
<reference evidence="1 2" key="1">
    <citation type="journal article" date="2013" name="J. Microbiol.">
        <title>Lysinibacillus chungkukjangi sp. nov., isolated from Chungkukjang, Korean fermented soybean food.</title>
        <authorList>
            <person name="Kim S.J."/>
            <person name="Jang Y.H."/>
            <person name="Hamada M."/>
            <person name="Ahn J.H."/>
            <person name="Weon H.Y."/>
            <person name="Suzuki K."/>
            <person name="Whang K.S."/>
            <person name="Kwon S.W."/>
        </authorList>
    </citation>
    <scope>NUCLEOTIDE SEQUENCE [LARGE SCALE GENOMIC DNA]</scope>
    <source>
        <strain evidence="1 2">MCCC 1A12701</strain>
    </source>
</reference>
<dbReference type="OrthoDB" id="2353288at2"/>
<evidence type="ECO:0000313" key="2">
    <source>
        <dbReference type="Proteomes" id="UP000274033"/>
    </source>
</evidence>
<evidence type="ECO:0000313" key="1">
    <source>
        <dbReference type="EMBL" id="RQW75282.1"/>
    </source>
</evidence>
<comment type="caution">
    <text evidence="1">The sequence shown here is derived from an EMBL/GenBank/DDBJ whole genome shotgun (WGS) entry which is preliminary data.</text>
</comment>
<dbReference type="Gene3D" id="2.30.30.340">
    <property type="entry name" value="Hypothetical protein YfhH like domains"/>
    <property type="match status" value="1"/>
</dbReference>
<dbReference type="Gene3D" id="1.10.287.880">
    <property type="entry name" value="Hypothetical protein YfhH domain"/>
    <property type="match status" value="1"/>
</dbReference>
<dbReference type="SUPFAM" id="SSF101697">
    <property type="entry name" value="Hypothetical protein YfhH"/>
    <property type="match status" value="1"/>
</dbReference>
<gene>
    <name evidence="1" type="ORF">EBB45_07955</name>
</gene>
<dbReference type="Proteomes" id="UP000274033">
    <property type="component" value="Unassembled WGS sequence"/>
</dbReference>